<evidence type="ECO:0008006" key="4">
    <source>
        <dbReference type="Google" id="ProtNLM"/>
    </source>
</evidence>
<evidence type="ECO:0000256" key="1">
    <source>
        <dbReference type="SAM" id="SignalP"/>
    </source>
</evidence>
<name>A0A518G3N7_9BACT</name>
<reference evidence="2 3" key="1">
    <citation type="submission" date="2019-02" db="EMBL/GenBank/DDBJ databases">
        <title>Deep-cultivation of Planctomycetes and their phenomic and genomic characterization uncovers novel biology.</title>
        <authorList>
            <person name="Wiegand S."/>
            <person name="Jogler M."/>
            <person name="Boedeker C."/>
            <person name="Pinto D."/>
            <person name="Vollmers J."/>
            <person name="Rivas-Marin E."/>
            <person name="Kohn T."/>
            <person name="Peeters S.H."/>
            <person name="Heuer A."/>
            <person name="Rast P."/>
            <person name="Oberbeckmann S."/>
            <person name="Bunk B."/>
            <person name="Jeske O."/>
            <person name="Meyerdierks A."/>
            <person name="Storesund J.E."/>
            <person name="Kallscheuer N."/>
            <person name="Luecker S."/>
            <person name="Lage O.M."/>
            <person name="Pohl T."/>
            <person name="Merkel B.J."/>
            <person name="Hornburger P."/>
            <person name="Mueller R.-W."/>
            <person name="Bruemmer F."/>
            <person name="Labrenz M."/>
            <person name="Spormann A.M."/>
            <person name="Op den Camp H."/>
            <person name="Overmann J."/>
            <person name="Amann R."/>
            <person name="Jetten M.S.M."/>
            <person name="Mascher T."/>
            <person name="Medema M.H."/>
            <person name="Devos D.P."/>
            <person name="Kaster A.-K."/>
            <person name="Ovreas L."/>
            <person name="Rohde M."/>
            <person name="Galperin M.Y."/>
            <person name="Jogler C."/>
        </authorList>
    </citation>
    <scope>NUCLEOTIDE SEQUENCE [LARGE SCALE GENOMIC DNA]</scope>
    <source>
        <strain evidence="2 3">Q31a</strain>
    </source>
</reference>
<dbReference type="Proteomes" id="UP000318017">
    <property type="component" value="Chromosome"/>
</dbReference>
<gene>
    <name evidence="2" type="ORF">Q31a_15060</name>
</gene>
<dbReference type="PROSITE" id="PS51257">
    <property type="entry name" value="PROKAR_LIPOPROTEIN"/>
    <property type="match status" value="1"/>
</dbReference>
<feature type="chain" id="PRO_5021790071" description="Lipoprotein" evidence="1">
    <location>
        <begin position="24"/>
        <end position="133"/>
    </location>
</feature>
<evidence type="ECO:0000313" key="2">
    <source>
        <dbReference type="EMBL" id="QDV23208.1"/>
    </source>
</evidence>
<accession>A0A518G3N7</accession>
<dbReference type="EMBL" id="CP036298">
    <property type="protein sequence ID" value="QDV23208.1"/>
    <property type="molecule type" value="Genomic_DNA"/>
</dbReference>
<feature type="signal peptide" evidence="1">
    <location>
        <begin position="1"/>
        <end position="23"/>
    </location>
</feature>
<evidence type="ECO:0000313" key="3">
    <source>
        <dbReference type="Proteomes" id="UP000318017"/>
    </source>
</evidence>
<keyword evidence="1" id="KW-0732">Signal</keyword>
<sequence precursor="true">MVLICTRRSRISILALSASLWMAGCNRSVPSSSREVIQPDAIQADGSEWVKQTWDKKHDAQLARYFRRAADVADNPALQVTPVCYSSGSRQRVYWLSPMKDTCRWAMVEFKGTRGDEMVEGIGAPFDELSGVE</sequence>
<protein>
    <recommendedName>
        <fullName evidence="4">Lipoprotein</fullName>
    </recommendedName>
</protein>
<proteinExistence type="predicted"/>
<dbReference type="KEGG" id="ahel:Q31a_15060"/>
<keyword evidence="3" id="KW-1185">Reference proteome</keyword>
<organism evidence="2 3">
    <name type="scientific">Aureliella helgolandensis</name>
    <dbReference type="NCBI Taxonomy" id="2527968"/>
    <lineage>
        <taxon>Bacteria</taxon>
        <taxon>Pseudomonadati</taxon>
        <taxon>Planctomycetota</taxon>
        <taxon>Planctomycetia</taxon>
        <taxon>Pirellulales</taxon>
        <taxon>Pirellulaceae</taxon>
        <taxon>Aureliella</taxon>
    </lineage>
</organism>
<dbReference type="AlphaFoldDB" id="A0A518G3N7"/>